<reference evidence="3" key="1">
    <citation type="submission" date="2017-01" db="EMBL/GenBank/DDBJ databases">
        <authorList>
            <person name="Varghese N."/>
            <person name="Submissions S."/>
        </authorList>
    </citation>
    <scope>NUCLEOTIDE SEQUENCE [LARGE SCALE GENOMIC DNA]</scope>
    <source>
        <strain evidence="3">DSM 21054</strain>
    </source>
</reference>
<organism evidence="2 3">
    <name type="scientific">Filimonas lacunae</name>
    <dbReference type="NCBI Taxonomy" id="477680"/>
    <lineage>
        <taxon>Bacteria</taxon>
        <taxon>Pseudomonadati</taxon>
        <taxon>Bacteroidota</taxon>
        <taxon>Chitinophagia</taxon>
        <taxon>Chitinophagales</taxon>
        <taxon>Chitinophagaceae</taxon>
        <taxon>Filimonas</taxon>
    </lineage>
</organism>
<feature type="transmembrane region" description="Helical" evidence="1">
    <location>
        <begin position="97"/>
        <end position="115"/>
    </location>
</feature>
<keyword evidence="1" id="KW-1133">Transmembrane helix</keyword>
<dbReference type="STRING" id="477680.SAMN05421788_1011023"/>
<keyword evidence="1" id="KW-0472">Membrane</keyword>
<dbReference type="Pfam" id="PF03203">
    <property type="entry name" value="MerC"/>
    <property type="match status" value="1"/>
</dbReference>
<dbReference type="GO" id="GO:0016020">
    <property type="term" value="C:membrane"/>
    <property type="evidence" value="ECO:0007669"/>
    <property type="project" value="InterPro"/>
</dbReference>
<gene>
    <name evidence="2" type="ORF">SAMN05421788_1011023</name>
</gene>
<keyword evidence="3" id="KW-1185">Reference proteome</keyword>
<dbReference type="Proteomes" id="UP000186917">
    <property type="component" value="Unassembled WGS sequence"/>
</dbReference>
<protein>
    <submittedName>
        <fullName evidence="2">MerC mercury resistance protein</fullName>
    </submittedName>
</protein>
<dbReference type="GO" id="GO:0015097">
    <property type="term" value="F:mercury ion transmembrane transporter activity"/>
    <property type="evidence" value="ECO:0007669"/>
    <property type="project" value="InterPro"/>
</dbReference>
<keyword evidence="1" id="KW-0812">Transmembrane</keyword>
<proteinExistence type="predicted"/>
<dbReference type="AlphaFoldDB" id="A0A1N7LP25"/>
<evidence type="ECO:0000313" key="2">
    <source>
        <dbReference type="EMBL" id="SIS75578.1"/>
    </source>
</evidence>
<dbReference type="InterPro" id="IPR004891">
    <property type="entry name" value="Mercury-R_MerC"/>
</dbReference>
<evidence type="ECO:0000256" key="1">
    <source>
        <dbReference type="SAM" id="Phobius"/>
    </source>
</evidence>
<feature type="transmembrane region" description="Helical" evidence="1">
    <location>
        <begin position="12"/>
        <end position="35"/>
    </location>
</feature>
<feature type="transmembrane region" description="Helical" evidence="1">
    <location>
        <begin position="47"/>
        <end position="65"/>
    </location>
</feature>
<name>A0A1N7LP25_9BACT</name>
<dbReference type="RefSeq" id="WP_076376275.1">
    <property type="nucleotide sequence ID" value="NZ_FTOR01000001.1"/>
</dbReference>
<sequence>MRIKINWDALGISASLACAIHCALLPMLLGSVSLFGTDILHNAFFEYFMIALAFAIGAWSLFHGWKKHHQSFLPLLLFSLGFTCLLAKQMLHEWHDWLLIPAVLFIITSHSVNYAKSKKKNSRSAKTLQEAPALQEVKVAAEKCVAC</sequence>
<dbReference type="OrthoDB" id="5966279at2"/>
<feature type="transmembrane region" description="Helical" evidence="1">
    <location>
        <begin position="72"/>
        <end position="91"/>
    </location>
</feature>
<evidence type="ECO:0000313" key="3">
    <source>
        <dbReference type="Proteomes" id="UP000186917"/>
    </source>
</evidence>
<accession>A0A1N7LP25</accession>
<dbReference type="EMBL" id="FTOR01000001">
    <property type="protein sequence ID" value="SIS75578.1"/>
    <property type="molecule type" value="Genomic_DNA"/>
</dbReference>